<gene>
    <name evidence="1" type="ORF">ALO75_200269</name>
</gene>
<dbReference type="Proteomes" id="UP000051335">
    <property type="component" value="Unassembled WGS sequence"/>
</dbReference>
<reference evidence="1 2" key="1">
    <citation type="submission" date="2015-09" db="EMBL/GenBank/DDBJ databases">
        <title>Genome announcement of multiple Pseudomonas syringae strains.</title>
        <authorList>
            <person name="Thakur S."/>
            <person name="Wang P.W."/>
            <person name="Gong Y."/>
            <person name="Weir B.S."/>
            <person name="Guttman D.S."/>
        </authorList>
    </citation>
    <scope>NUCLEOTIDE SEQUENCE [LARGE SCALE GENOMIC DNA]</scope>
    <source>
        <strain evidence="1 2">ICMP17001</strain>
    </source>
</reference>
<dbReference type="EMBL" id="LJQC01000326">
    <property type="protein sequence ID" value="KPX03204.1"/>
    <property type="molecule type" value="Genomic_DNA"/>
</dbReference>
<protein>
    <submittedName>
        <fullName evidence="1">Cytochrome c-type bioproteinsis protein</fullName>
    </submittedName>
</protein>
<dbReference type="RefSeq" id="WP_046236915.1">
    <property type="nucleotide sequence ID" value="NZ_LJQC01000326.1"/>
</dbReference>
<dbReference type="AlphaFoldDB" id="A0A0P9NUV1"/>
<evidence type="ECO:0000313" key="2">
    <source>
        <dbReference type="Proteomes" id="UP000051335"/>
    </source>
</evidence>
<comment type="caution">
    <text evidence="1">The sequence shown here is derived from an EMBL/GenBank/DDBJ whole genome shotgun (WGS) entry which is preliminary data.</text>
</comment>
<name>A0A0P9NUV1_9PSED</name>
<accession>A0A0P9NUV1</accession>
<keyword evidence="2" id="KW-1185">Reference proteome</keyword>
<organism evidence="1 2">
    <name type="scientific">Pseudomonas syringae pv. coryli</name>
    <dbReference type="NCBI Taxonomy" id="317659"/>
    <lineage>
        <taxon>Bacteria</taxon>
        <taxon>Pseudomonadati</taxon>
        <taxon>Pseudomonadota</taxon>
        <taxon>Gammaproteobacteria</taxon>
        <taxon>Pseudomonadales</taxon>
        <taxon>Pseudomonadaceae</taxon>
        <taxon>Pseudomonas</taxon>
    </lineage>
</organism>
<proteinExistence type="predicted"/>
<evidence type="ECO:0000313" key="1">
    <source>
        <dbReference type="EMBL" id="KPX03204.1"/>
    </source>
</evidence>
<sequence length="156" mass="17812">MISNFEKALNRNELPEYFRGMGIYFTRDPDWGTQLHAINWSGLCSFLKTQKKPDTLLKNAFTTYVLSIEGTVEDPNNLLENIACYYHMKKKAPILSEKNLDLVRDQGPKATKKISESIRLLKKEISNSSDNQDIESYNAKIKKLAKDGGPKNIENL</sequence>
<dbReference type="PATRIC" id="fig|317659.3.peg.2438"/>